<name>A0A523BDP2_9CREN</name>
<organism evidence="2 3">
    <name type="scientific">Thermoproteota archaeon</name>
    <dbReference type="NCBI Taxonomy" id="2056631"/>
    <lineage>
        <taxon>Archaea</taxon>
        <taxon>Thermoproteota</taxon>
    </lineage>
</organism>
<dbReference type="AlphaFoldDB" id="A0A523BDP2"/>
<proteinExistence type="predicted"/>
<dbReference type="Proteomes" id="UP000317265">
    <property type="component" value="Unassembled WGS sequence"/>
</dbReference>
<keyword evidence="1" id="KW-1133">Transmembrane helix</keyword>
<evidence type="ECO:0000313" key="2">
    <source>
        <dbReference type="EMBL" id="TDA39063.1"/>
    </source>
</evidence>
<sequence>MIVMKIKNKYLMILSIVLSLLFSIALFISTIVLPLTINKLIINLFPDYMIHFNWEEALRFVNTIRPLGYISLIIIIALIILGFLLRKWKFSFLGSIMLYLPTFSYFASSMFILAGIGVLRTLWIPIIDLSPGATFFEKYTIQNTFLNWEI</sequence>
<dbReference type="EMBL" id="QNVI01000038">
    <property type="protein sequence ID" value="TDA39063.1"/>
    <property type="molecule type" value="Genomic_DNA"/>
</dbReference>
<keyword evidence="1" id="KW-0472">Membrane</keyword>
<evidence type="ECO:0000256" key="1">
    <source>
        <dbReference type="SAM" id="Phobius"/>
    </source>
</evidence>
<feature type="transmembrane region" description="Helical" evidence="1">
    <location>
        <begin position="67"/>
        <end position="85"/>
    </location>
</feature>
<gene>
    <name evidence="2" type="ORF">DSO09_02760</name>
</gene>
<protein>
    <submittedName>
        <fullName evidence="2">Uncharacterized protein</fullName>
    </submittedName>
</protein>
<feature type="transmembrane region" description="Helical" evidence="1">
    <location>
        <begin position="97"/>
        <end position="119"/>
    </location>
</feature>
<keyword evidence="1" id="KW-0812">Transmembrane</keyword>
<accession>A0A523BDP2</accession>
<comment type="caution">
    <text evidence="2">The sequence shown here is derived from an EMBL/GenBank/DDBJ whole genome shotgun (WGS) entry which is preliminary data.</text>
</comment>
<evidence type="ECO:0000313" key="3">
    <source>
        <dbReference type="Proteomes" id="UP000317265"/>
    </source>
</evidence>
<reference evidence="2 3" key="1">
    <citation type="journal article" date="2019" name="Nat. Microbiol.">
        <title>Expanding anaerobic alkane metabolism in the domain of Archaea.</title>
        <authorList>
            <person name="Wang Y."/>
            <person name="Wegener G."/>
            <person name="Hou J."/>
            <person name="Wang F."/>
            <person name="Xiao X."/>
        </authorList>
    </citation>
    <scope>NUCLEOTIDE SEQUENCE [LARGE SCALE GENOMIC DNA]</scope>
    <source>
        <strain evidence="2">WYZ-LMO11</strain>
    </source>
</reference>
<feature type="transmembrane region" description="Helical" evidence="1">
    <location>
        <begin position="12"/>
        <end position="37"/>
    </location>
</feature>